<name>H8GEE5_9PSEU</name>
<dbReference type="GO" id="GO:0009116">
    <property type="term" value="P:nucleoside metabolic process"/>
    <property type="evidence" value="ECO:0007669"/>
    <property type="project" value="InterPro"/>
</dbReference>
<evidence type="ECO:0000313" key="2">
    <source>
        <dbReference type="Proteomes" id="UP000004705"/>
    </source>
</evidence>
<feature type="non-terminal residue" evidence="1">
    <location>
        <position position="1"/>
    </location>
</feature>
<dbReference type="AlphaFoldDB" id="H8GEE5"/>
<dbReference type="Gene3D" id="3.40.50.1580">
    <property type="entry name" value="Nucleoside phosphorylase domain"/>
    <property type="match status" value="1"/>
</dbReference>
<proteinExistence type="predicted"/>
<dbReference type="InterPro" id="IPR035994">
    <property type="entry name" value="Nucleoside_phosphorylase_sf"/>
</dbReference>
<dbReference type="Proteomes" id="UP000004705">
    <property type="component" value="Chromosome"/>
</dbReference>
<dbReference type="HOGENOM" id="CLU_1673059_0_0_11"/>
<reference evidence="1 2" key="1">
    <citation type="journal article" date="2012" name="Stand. Genomic Sci.">
        <title>Genome sequence of the soil bacterium Saccharomonospora azurea type strain (NA-128(T)).</title>
        <authorList>
            <person name="Klenk H.P."/>
            <person name="Held B."/>
            <person name="Lucas S."/>
            <person name="Lapidus A."/>
            <person name="Copeland A."/>
            <person name="Hammon N."/>
            <person name="Pitluck S."/>
            <person name="Goodwin L.A."/>
            <person name="Han C."/>
            <person name="Tapia R."/>
            <person name="Brambilla E.M."/>
            <person name="Potter G."/>
            <person name="Land M."/>
            <person name="Ivanova N."/>
            <person name="Rohde M."/>
            <person name="Goker M."/>
            <person name="Detter J.C."/>
            <person name="Kyrpides N.C."/>
            <person name="Woyke T."/>
        </authorList>
    </citation>
    <scope>NUCLEOTIDE SEQUENCE [LARGE SCALE GENOMIC DNA]</scope>
    <source>
        <strain evidence="1 2">NA-128</strain>
    </source>
</reference>
<sequence length="157" mass="16266">VAVAGVAAALTECARPGDLVVPDVVCSADRVWRCPSAGTLSAVLRGDHRVRTAVHTGALIESPRMVRHVREVRGGRSAVALDMESGLLLDLADDGRKVAVLRAVVDTPERPLLSAATVAGGVAALAALRACGPALRTWAATVARGKNDSVVKEVRHP</sequence>
<dbReference type="RefSeq" id="WP_005439216.1">
    <property type="nucleotide sequence ID" value="NZ_CM001466.1"/>
</dbReference>
<gene>
    <name evidence="1" type="ORF">SacazDRAFT_00993</name>
</gene>
<dbReference type="EMBL" id="CM001466">
    <property type="protein sequence ID" value="EHY87940.1"/>
    <property type="molecule type" value="Genomic_DNA"/>
</dbReference>
<evidence type="ECO:0000313" key="1">
    <source>
        <dbReference type="EMBL" id="EHY87940.1"/>
    </source>
</evidence>
<dbReference type="GO" id="GO:0003824">
    <property type="term" value="F:catalytic activity"/>
    <property type="evidence" value="ECO:0007669"/>
    <property type="project" value="InterPro"/>
</dbReference>
<dbReference type="SUPFAM" id="SSF53167">
    <property type="entry name" value="Purine and uridine phosphorylases"/>
    <property type="match status" value="1"/>
</dbReference>
<dbReference type="OrthoDB" id="3474880at2"/>
<protein>
    <recommendedName>
        <fullName evidence="3">Nucleoside phosphorylase</fullName>
    </recommendedName>
</protein>
<evidence type="ECO:0008006" key="3">
    <source>
        <dbReference type="Google" id="ProtNLM"/>
    </source>
</evidence>
<accession>H8GEE5</accession>
<organism evidence="1 2">
    <name type="scientific">Saccharomonospora azurea NA-128</name>
    <dbReference type="NCBI Taxonomy" id="882081"/>
    <lineage>
        <taxon>Bacteria</taxon>
        <taxon>Bacillati</taxon>
        <taxon>Actinomycetota</taxon>
        <taxon>Actinomycetes</taxon>
        <taxon>Pseudonocardiales</taxon>
        <taxon>Pseudonocardiaceae</taxon>
        <taxon>Saccharomonospora</taxon>
    </lineage>
</organism>
<keyword evidence="2" id="KW-1185">Reference proteome</keyword>